<feature type="transmembrane region" description="Helical" evidence="2">
    <location>
        <begin position="219"/>
        <end position="239"/>
    </location>
</feature>
<reference evidence="3 4" key="1">
    <citation type="submission" date="2016-01" db="EMBL/GenBank/DDBJ databases">
        <title>Biosynthesis of antibiotic leucinostatins and their inhibition on Phytophthora in bio-control Purpureocillium lilacinum.</title>
        <authorList>
            <person name="Wang G."/>
            <person name="Liu Z."/>
            <person name="Lin R."/>
            <person name="Li E."/>
            <person name="Mao Z."/>
            <person name="Ling J."/>
            <person name="Yin W."/>
            <person name="Xie B."/>
        </authorList>
    </citation>
    <scope>NUCLEOTIDE SEQUENCE [LARGE SCALE GENOMIC DNA]</scope>
    <source>
        <strain evidence="3">PLBJ-1</strain>
    </source>
</reference>
<protein>
    <submittedName>
        <fullName evidence="3">Low temperature requirement A</fullName>
    </submittedName>
</protein>
<dbReference type="PANTHER" id="PTHR42101:SF1">
    <property type="entry name" value="LOW TEMPERATURE REQUIREMENT A"/>
    <property type="match status" value="1"/>
</dbReference>
<dbReference type="Pfam" id="PF06772">
    <property type="entry name" value="LtrA"/>
    <property type="match status" value="1"/>
</dbReference>
<evidence type="ECO:0000313" key="4">
    <source>
        <dbReference type="Proteomes" id="UP000078240"/>
    </source>
</evidence>
<proteinExistence type="predicted"/>
<dbReference type="AlphaFoldDB" id="A0A179GGX1"/>
<name>A0A179GGX1_PURLI</name>
<accession>A0A179GGX1</accession>
<dbReference type="Proteomes" id="UP000078240">
    <property type="component" value="Unassembled WGS sequence"/>
</dbReference>
<gene>
    <name evidence="3" type="ORF">VFPBJ_08739</name>
</gene>
<dbReference type="EMBL" id="LSBH01000007">
    <property type="protein sequence ID" value="OAQ76379.1"/>
    <property type="molecule type" value="Genomic_DNA"/>
</dbReference>
<feature type="transmembrane region" description="Helical" evidence="2">
    <location>
        <begin position="283"/>
        <end position="307"/>
    </location>
</feature>
<comment type="caution">
    <text evidence="3">The sequence shown here is derived from an EMBL/GenBank/DDBJ whole genome shotgun (WGS) entry which is preliminary data.</text>
</comment>
<dbReference type="InterPro" id="IPR010640">
    <property type="entry name" value="Low_temperature_requirement_A"/>
</dbReference>
<evidence type="ECO:0000256" key="1">
    <source>
        <dbReference type="SAM" id="MobiDB-lite"/>
    </source>
</evidence>
<feature type="transmembrane region" description="Helical" evidence="2">
    <location>
        <begin position="125"/>
        <end position="145"/>
    </location>
</feature>
<feature type="transmembrane region" description="Helical" evidence="2">
    <location>
        <begin position="157"/>
        <end position="180"/>
    </location>
</feature>
<feature type="transmembrane region" description="Helical" evidence="2">
    <location>
        <begin position="328"/>
        <end position="347"/>
    </location>
</feature>
<feature type="transmembrane region" description="Helical" evidence="2">
    <location>
        <begin position="479"/>
        <end position="504"/>
    </location>
</feature>
<sequence>MHESDHETGSAPTRLKLVGSPLVSNKGARKPESAASSELGHSHQHPDQADSTLLEELPIFQRHNESTAIELFYDLFFVANLATFSNIHEIQSVSTLTSYIGFFCVLWFTWCLTSMHDIRFVSDSLSSRIAKGAHLGVMVGLAVAGPKYASEGHPAELRVLALILMVSRIVLALQYLLVLFHVRTYKNSKLPLGLIAGFSLAAAFIYLGVSFASTETDHAYRALYVVAVAEMVVNIGVASQWRVVSFKGTHLIERMSLLTLYILGEGVIDVLKSVTKISQAQDYWTAGNIGTLLGAILTIYLFYMLYFDTLNRHHFGSIRQQIWSFLHFPFHAALVLCVSGMAQFVTWQKIAEVLQNFSSEMNNRVEDVIDRITSNDSAEAVTDRFISEVQLAINHTFTAYPPEDAFETNETIKELVETLKEKVLDSISSATPNLDDVEHAIVEITSKVFTSIMSKYGLEAPEESAEGAEDFYGDLNARIHAAILFFEYFFIAAGFSLIILGILGLVNVRKYTLGSWLRFATHFLFGTGLCLVCLLATRPDNDWASALAGTAWPLPMVALVLLIVISVHHLSRRREKSVESQKYQFLPRWRKTEAPTV</sequence>
<evidence type="ECO:0000256" key="2">
    <source>
        <dbReference type="SAM" id="Phobius"/>
    </source>
</evidence>
<keyword evidence="2" id="KW-1133">Transmembrane helix</keyword>
<keyword evidence="2" id="KW-0472">Membrane</keyword>
<feature type="transmembrane region" description="Helical" evidence="2">
    <location>
        <begin position="543"/>
        <end position="567"/>
    </location>
</feature>
<dbReference type="PANTHER" id="PTHR42101">
    <property type="entry name" value="CHROMOSOME 16, WHOLE GENOME SHOTGUN SEQUENCE"/>
    <property type="match status" value="1"/>
</dbReference>
<feature type="transmembrane region" description="Helical" evidence="2">
    <location>
        <begin position="96"/>
        <end position="113"/>
    </location>
</feature>
<keyword evidence="2" id="KW-0812">Transmembrane</keyword>
<feature type="transmembrane region" description="Helical" evidence="2">
    <location>
        <begin position="516"/>
        <end position="537"/>
    </location>
</feature>
<evidence type="ECO:0000313" key="3">
    <source>
        <dbReference type="EMBL" id="OAQ76379.1"/>
    </source>
</evidence>
<feature type="region of interest" description="Disordered" evidence="1">
    <location>
        <begin position="1"/>
        <end position="47"/>
    </location>
</feature>
<feature type="transmembrane region" description="Helical" evidence="2">
    <location>
        <begin position="192"/>
        <end position="213"/>
    </location>
</feature>
<organism evidence="3 4">
    <name type="scientific">Purpureocillium lilacinum</name>
    <name type="common">Paecilomyces lilacinus</name>
    <dbReference type="NCBI Taxonomy" id="33203"/>
    <lineage>
        <taxon>Eukaryota</taxon>
        <taxon>Fungi</taxon>
        <taxon>Dikarya</taxon>
        <taxon>Ascomycota</taxon>
        <taxon>Pezizomycotina</taxon>
        <taxon>Sordariomycetes</taxon>
        <taxon>Hypocreomycetidae</taxon>
        <taxon>Hypocreales</taxon>
        <taxon>Ophiocordycipitaceae</taxon>
        <taxon>Purpureocillium</taxon>
    </lineage>
</organism>
<feature type="transmembrane region" description="Helical" evidence="2">
    <location>
        <begin position="251"/>
        <end position="271"/>
    </location>
</feature>